<evidence type="ECO:0000256" key="1">
    <source>
        <dbReference type="ARBA" id="ARBA00000365"/>
    </source>
</evidence>
<dbReference type="SUPFAM" id="SSF88688">
    <property type="entry name" value="Families 57/38 glycoside transferase middle domain"/>
    <property type="match status" value="1"/>
</dbReference>
<comment type="catalytic activity">
    <reaction evidence="1">
        <text>Hydrolysis of terminal, non-reducing alpha-D-mannose residues in alpha-D-mannosides.</text>
        <dbReference type="EC" id="3.2.1.24"/>
    </reaction>
</comment>
<dbReference type="Pfam" id="PF07748">
    <property type="entry name" value="Glyco_hydro_38C"/>
    <property type="match status" value="1"/>
</dbReference>
<dbReference type="GO" id="GO:0046872">
    <property type="term" value="F:metal ion binding"/>
    <property type="evidence" value="ECO:0007669"/>
    <property type="project" value="UniProtKB-KW"/>
</dbReference>
<evidence type="ECO:0000256" key="7">
    <source>
        <dbReference type="ARBA" id="ARBA00023157"/>
    </source>
</evidence>
<dbReference type="PANTHER" id="PTHR11607">
    <property type="entry name" value="ALPHA-MANNOSIDASE"/>
    <property type="match status" value="1"/>
</dbReference>
<reference evidence="13" key="1">
    <citation type="submission" date="2022-11" db="UniProtKB">
        <authorList>
            <consortium name="WormBaseParasite"/>
        </authorList>
    </citation>
    <scope>IDENTIFICATION</scope>
</reference>
<keyword evidence="9 10" id="KW-0326">Glycosidase</keyword>
<dbReference type="GO" id="GO:0006013">
    <property type="term" value="P:mannose metabolic process"/>
    <property type="evidence" value="ECO:0007669"/>
    <property type="project" value="InterPro"/>
</dbReference>
<dbReference type="SMART" id="SM00872">
    <property type="entry name" value="Alpha-mann_mid"/>
    <property type="match status" value="1"/>
</dbReference>
<dbReference type="WBParaSite" id="PSAMB.scaffold5682size15687.g27099.t1">
    <property type="protein sequence ID" value="PSAMB.scaffold5682size15687.g27099.t1"/>
    <property type="gene ID" value="PSAMB.scaffold5682size15687.g27099"/>
</dbReference>
<evidence type="ECO:0000256" key="10">
    <source>
        <dbReference type="RuleBase" id="RU361199"/>
    </source>
</evidence>
<dbReference type="Pfam" id="PF17677">
    <property type="entry name" value="Glyco_hydro38C2"/>
    <property type="match status" value="1"/>
</dbReference>
<comment type="cofactor">
    <cofactor evidence="10">
        <name>Zn(2+)</name>
        <dbReference type="ChEBI" id="CHEBI:29105"/>
    </cofactor>
    <text evidence="10">Binds 1 zinc ion per subunit.</text>
</comment>
<evidence type="ECO:0000256" key="8">
    <source>
        <dbReference type="ARBA" id="ARBA00023180"/>
    </source>
</evidence>
<accession>A0A914WWJ5</accession>
<dbReference type="Pfam" id="PF01074">
    <property type="entry name" value="Glyco_hydro_38N"/>
    <property type="match status" value="1"/>
</dbReference>
<dbReference type="InterPro" id="IPR000602">
    <property type="entry name" value="Glyco_hydro_38_N"/>
</dbReference>
<name>A0A914WWJ5_9BILA</name>
<dbReference type="AlphaFoldDB" id="A0A914WWJ5"/>
<evidence type="ECO:0000256" key="3">
    <source>
        <dbReference type="ARBA" id="ARBA00012752"/>
    </source>
</evidence>
<dbReference type="EC" id="3.2.1.-" evidence="10"/>
<evidence type="ECO:0000313" key="13">
    <source>
        <dbReference type="WBParaSite" id="PSAMB.scaffold5682size15687.g27099.t1"/>
    </source>
</evidence>
<sequence length="1010" mass="114905">MNALLPILVFATLAFTTSADNVPPKCTWQNCPKTEPDQLNVHIICHTHDDLGWLKTVDQYYYGSQKQITEVGVQYILNTVVKELEGHPDRRFSYAETGFFWRWYMNQHDFVKHQVKKLVNNGQLEFIGGGWAQNDEAASHYVAIIDQMTLGLGKLNQTFGECGRPKVAWQIDPFGHSREQASLFSQMGYEALFFARIHYLEKEARLRNKSLEFVWNGSDDLKTNILTGSFYNDNYGPPEGFCFDALCGDDPIMDNPKMEGYNVDKKVNDFIAFVKEQASHQRTNHVMVLMGSDFQYTNADWWYSNLDKLIRFVNEKQSTAKVNLFYSTPSCYVQAINAAGPKLPSKSDDFFPYASANHSYWTGFFSSRPTFKAFVRQSSALLQVCKQLDTNADLGPADYGDLNILMNAVALSQHHDAITGTAKENVTRDYEKRLFRGWMEGEQVINDAAAKLMAKNPETSVPKQVFCPLSNISMCEVTKTNGQFVVTVFNGQARVKNITIRIPYYWRAATVNDFNGAAVSAQVIKTFAPAYQLANTNASPYELLIPVQVGPLGFASYFVSNKTSERSASRGEADFMELETLVIEDYIENAEASSREQIRDPIVLQNELIELTFDASGLVSKFTDLKSKLSVPLTQEFLWYKGYGADKNEQLSGAYIFRPNGTMPIRVTNQVTAELITGPVVNEVRQTFSPWVSQVIRLYKGKPYVEFEWTVGPIPKEKSNPITKEVITRFTTGISNAGVFYTDANGRQMVTRTRNQAAMYRYENTEPVAANYYPVNSRIYIKDDHVQMTILTDRSQGGASLADGQMELMIHRRSFFDDGFGVDEALDEPGDDGRGLVARGRHWLLIAPPAKSASLHRQLAYDLFYTPILTYTPLTATIDQYRATFNTQFSGLRQPLPDNVNLLTLEQWERRSLLVRLEHMFQNGEDRELSQPTTVNIKNLFTTFDVVSVRELTLGANRELKSSAEHFGRNMNRWDTRNRWKEQTNIELNPMQIRTFQIEVQRKPTFHHAQ</sequence>
<dbReference type="PANTHER" id="PTHR11607:SF3">
    <property type="entry name" value="LYSOSOMAL ALPHA-MANNOSIDASE"/>
    <property type="match status" value="1"/>
</dbReference>
<keyword evidence="10" id="KW-0732">Signal</keyword>
<dbReference type="FunFam" id="3.20.110.10:FF:000001">
    <property type="entry name" value="Alpha-mannosidase"/>
    <property type="match status" value="1"/>
</dbReference>
<dbReference type="FunFam" id="2.70.98.30:FF:000003">
    <property type="entry name" value="Alpha-mannosidase"/>
    <property type="match status" value="1"/>
</dbReference>
<dbReference type="InterPro" id="IPR015341">
    <property type="entry name" value="Glyco_hydro_38_cen"/>
</dbReference>
<dbReference type="Pfam" id="PF09261">
    <property type="entry name" value="Alpha-mann_mid"/>
    <property type="match status" value="1"/>
</dbReference>
<proteinExistence type="inferred from homology"/>
<keyword evidence="5 10" id="KW-0378">Hydrolase</keyword>
<dbReference type="GO" id="GO:0005764">
    <property type="term" value="C:lysosome"/>
    <property type="evidence" value="ECO:0007669"/>
    <property type="project" value="TreeGrafter"/>
</dbReference>
<dbReference type="Gene3D" id="2.60.40.1180">
    <property type="entry name" value="Golgi alpha-mannosidase II"/>
    <property type="match status" value="1"/>
</dbReference>
<evidence type="ECO:0000256" key="9">
    <source>
        <dbReference type="ARBA" id="ARBA00023295"/>
    </source>
</evidence>
<dbReference type="InterPro" id="IPR011682">
    <property type="entry name" value="Glyco_hydro_38_C"/>
</dbReference>
<evidence type="ECO:0000313" key="12">
    <source>
        <dbReference type="Proteomes" id="UP000887566"/>
    </source>
</evidence>
<evidence type="ECO:0000256" key="4">
    <source>
        <dbReference type="ARBA" id="ARBA00022723"/>
    </source>
</evidence>
<dbReference type="Gene3D" id="2.70.98.30">
    <property type="entry name" value="Golgi alpha-mannosidase II, domain 4"/>
    <property type="match status" value="1"/>
</dbReference>
<keyword evidence="4 10" id="KW-0479">Metal-binding</keyword>
<dbReference type="InterPro" id="IPR041147">
    <property type="entry name" value="GH38_C"/>
</dbReference>
<dbReference type="Gene3D" id="2.60.40.1360">
    <property type="match status" value="1"/>
</dbReference>
<feature type="signal peptide" evidence="10">
    <location>
        <begin position="1"/>
        <end position="19"/>
    </location>
</feature>
<dbReference type="InterPro" id="IPR027291">
    <property type="entry name" value="Glyco_hydro_38_N_sf"/>
</dbReference>
<dbReference type="InterPro" id="IPR011330">
    <property type="entry name" value="Glyco_hydro/deAcase_b/a-brl"/>
</dbReference>
<dbReference type="InterPro" id="IPR050843">
    <property type="entry name" value="Glycosyl_Hydrlase_38"/>
</dbReference>
<evidence type="ECO:0000256" key="2">
    <source>
        <dbReference type="ARBA" id="ARBA00009792"/>
    </source>
</evidence>
<dbReference type="CDD" id="cd10810">
    <property type="entry name" value="GH38N_AMII_LAM_like"/>
    <property type="match status" value="1"/>
</dbReference>
<dbReference type="InterPro" id="IPR037094">
    <property type="entry name" value="Glyco_hydro_38_cen_sf"/>
</dbReference>
<keyword evidence="12" id="KW-1185">Reference proteome</keyword>
<comment type="similarity">
    <text evidence="2 10">Belongs to the glycosyl hydrolase 38 family.</text>
</comment>
<dbReference type="SUPFAM" id="SSF88713">
    <property type="entry name" value="Glycoside hydrolase/deacetylase"/>
    <property type="match status" value="1"/>
</dbReference>
<dbReference type="InterPro" id="IPR013780">
    <property type="entry name" value="Glyco_hydro_b"/>
</dbReference>
<evidence type="ECO:0000259" key="11">
    <source>
        <dbReference type="SMART" id="SM00872"/>
    </source>
</evidence>
<dbReference type="GO" id="GO:0004559">
    <property type="term" value="F:alpha-mannosidase activity"/>
    <property type="evidence" value="ECO:0007669"/>
    <property type="project" value="UniProtKB-EC"/>
</dbReference>
<keyword evidence="6 10" id="KW-0862">Zinc</keyword>
<evidence type="ECO:0000256" key="6">
    <source>
        <dbReference type="ARBA" id="ARBA00022833"/>
    </source>
</evidence>
<evidence type="ECO:0000256" key="5">
    <source>
        <dbReference type="ARBA" id="ARBA00022801"/>
    </source>
</evidence>
<dbReference type="SUPFAM" id="SSF74650">
    <property type="entry name" value="Galactose mutarotase-like"/>
    <property type="match status" value="1"/>
</dbReference>
<feature type="chain" id="PRO_5038171686" description="Alpha-mannosidase" evidence="10">
    <location>
        <begin position="20"/>
        <end position="1010"/>
    </location>
</feature>
<dbReference type="FunFam" id="1.20.1270.50:FF:000002">
    <property type="entry name" value="Alpha-mannosidase"/>
    <property type="match status" value="1"/>
</dbReference>
<dbReference type="GO" id="GO:0030246">
    <property type="term" value="F:carbohydrate binding"/>
    <property type="evidence" value="ECO:0007669"/>
    <property type="project" value="InterPro"/>
</dbReference>
<dbReference type="InterPro" id="IPR011013">
    <property type="entry name" value="Gal_mutarotase_sf_dom"/>
</dbReference>
<dbReference type="Proteomes" id="UP000887566">
    <property type="component" value="Unplaced"/>
</dbReference>
<dbReference type="FunFam" id="1.20.1270.50:FF:000003">
    <property type="entry name" value="Alpha-mannosidase"/>
    <property type="match status" value="1"/>
</dbReference>
<dbReference type="Gene3D" id="3.20.110.10">
    <property type="entry name" value="Glycoside hydrolase 38, N terminal domain"/>
    <property type="match status" value="1"/>
</dbReference>
<keyword evidence="7" id="KW-1015">Disulfide bond</keyword>
<keyword evidence="8" id="KW-0325">Glycoprotein</keyword>
<organism evidence="12 13">
    <name type="scientific">Plectus sambesii</name>
    <dbReference type="NCBI Taxonomy" id="2011161"/>
    <lineage>
        <taxon>Eukaryota</taxon>
        <taxon>Metazoa</taxon>
        <taxon>Ecdysozoa</taxon>
        <taxon>Nematoda</taxon>
        <taxon>Chromadorea</taxon>
        <taxon>Plectida</taxon>
        <taxon>Plectina</taxon>
        <taxon>Plectoidea</taxon>
        <taxon>Plectidae</taxon>
        <taxon>Plectus</taxon>
    </lineage>
</organism>
<dbReference type="InterPro" id="IPR028995">
    <property type="entry name" value="Glyco_hydro_57/38_cen_sf"/>
</dbReference>
<dbReference type="Gene3D" id="1.20.1270.50">
    <property type="entry name" value="Glycoside hydrolase family 38, central domain"/>
    <property type="match status" value="2"/>
</dbReference>
<protein>
    <recommendedName>
        <fullName evidence="3 10">Alpha-mannosidase</fullName>
        <ecNumber evidence="10">3.2.1.-</ecNumber>
    </recommendedName>
</protein>
<feature type="domain" description="Glycoside hydrolase family 38 central" evidence="11">
    <location>
        <begin position="359"/>
        <end position="434"/>
    </location>
</feature>